<reference evidence="1" key="1">
    <citation type="journal article" date="2009" name="Plant Mol. Biol.">
        <title>Insights into corn genes derived from large-scale cDNA sequencing.</title>
        <authorList>
            <person name="Alexandrov N.N."/>
            <person name="Brover V.V."/>
            <person name="Freidin S."/>
            <person name="Troukhan M.E."/>
            <person name="Tatarinova T.V."/>
            <person name="Zhang H."/>
            <person name="Swaller T.J."/>
            <person name="Lu Y.P."/>
            <person name="Bouck J."/>
            <person name="Flavell R.B."/>
            <person name="Feldmann K.A."/>
        </authorList>
    </citation>
    <scope>NUCLEOTIDE SEQUENCE</scope>
</reference>
<proteinExistence type="evidence at transcript level"/>
<sequence>MVVARCHYSHGCHISVCHNCHLCWNTSLANINYLAKFRHNFSWWFNKLFCLTLWQIGATKAEFFCKTFEEVHEKLVHRELNLDAAKKFLSAYES</sequence>
<protein>
    <submittedName>
        <fullName evidence="1">Uncharacterized protein</fullName>
    </submittedName>
</protein>
<evidence type="ECO:0000313" key="1">
    <source>
        <dbReference type="EMBL" id="ACG47034.1"/>
    </source>
</evidence>
<dbReference type="EMBL" id="EU974916">
    <property type="protein sequence ID" value="ACG47034.1"/>
    <property type="molecule type" value="mRNA"/>
</dbReference>
<dbReference type="ExpressionAtlas" id="B6UCF1">
    <property type="expression patterns" value="baseline and differential"/>
</dbReference>
<accession>B6UCF1</accession>
<name>B6UCF1_MAIZE</name>
<organism evidence="1">
    <name type="scientific">Zea mays</name>
    <name type="common">Maize</name>
    <dbReference type="NCBI Taxonomy" id="4577"/>
    <lineage>
        <taxon>Eukaryota</taxon>
        <taxon>Viridiplantae</taxon>
        <taxon>Streptophyta</taxon>
        <taxon>Embryophyta</taxon>
        <taxon>Tracheophyta</taxon>
        <taxon>Spermatophyta</taxon>
        <taxon>Magnoliopsida</taxon>
        <taxon>Liliopsida</taxon>
        <taxon>Poales</taxon>
        <taxon>Poaceae</taxon>
        <taxon>PACMAD clade</taxon>
        <taxon>Panicoideae</taxon>
        <taxon>Andropogonodae</taxon>
        <taxon>Andropogoneae</taxon>
        <taxon>Tripsacinae</taxon>
        <taxon>Zea</taxon>
    </lineage>
</organism>
<dbReference type="AlphaFoldDB" id="B6UCF1"/>